<dbReference type="EMBL" id="QTSX02003164">
    <property type="protein sequence ID" value="KAJ9071561.1"/>
    <property type="molecule type" value="Genomic_DNA"/>
</dbReference>
<evidence type="ECO:0000313" key="2">
    <source>
        <dbReference type="Proteomes" id="UP001165960"/>
    </source>
</evidence>
<proteinExistence type="predicted"/>
<keyword evidence="2" id="KW-1185">Reference proteome</keyword>
<protein>
    <submittedName>
        <fullName evidence="1">Uncharacterized protein</fullName>
    </submittedName>
</protein>
<gene>
    <name evidence="1" type="ORF">DSO57_1035735</name>
</gene>
<organism evidence="1 2">
    <name type="scientific">Entomophthora muscae</name>
    <dbReference type="NCBI Taxonomy" id="34485"/>
    <lineage>
        <taxon>Eukaryota</taxon>
        <taxon>Fungi</taxon>
        <taxon>Fungi incertae sedis</taxon>
        <taxon>Zoopagomycota</taxon>
        <taxon>Entomophthoromycotina</taxon>
        <taxon>Entomophthoromycetes</taxon>
        <taxon>Entomophthorales</taxon>
        <taxon>Entomophthoraceae</taxon>
        <taxon>Entomophthora</taxon>
    </lineage>
</organism>
<comment type="caution">
    <text evidence="1">The sequence shown here is derived from an EMBL/GenBank/DDBJ whole genome shotgun (WGS) entry which is preliminary data.</text>
</comment>
<accession>A0ACC2TAR8</accession>
<name>A0ACC2TAR8_9FUNG</name>
<sequence>MAQDSSGLLHFSWVLMCFVLALCFYAPCALKLNVSCPSRIEQMGRQREFCFRAIIRSSVLAGLVLTGCIVNQFELIMNLVGAFSECMLVFIVPTVYHLKMFGIRGRQAWEYPCYYYNPHCCLGLCHSGHLQRS</sequence>
<evidence type="ECO:0000313" key="1">
    <source>
        <dbReference type="EMBL" id="KAJ9071561.1"/>
    </source>
</evidence>
<dbReference type="Proteomes" id="UP001165960">
    <property type="component" value="Unassembled WGS sequence"/>
</dbReference>
<reference evidence="1" key="1">
    <citation type="submission" date="2022-04" db="EMBL/GenBank/DDBJ databases">
        <title>Genome of the entomopathogenic fungus Entomophthora muscae.</title>
        <authorList>
            <person name="Elya C."/>
            <person name="Lovett B.R."/>
            <person name="Lee E."/>
            <person name="Macias A.M."/>
            <person name="Hajek A.E."/>
            <person name="De Bivort B.L."/>
            <person name="Kasson M.T."/>
            <person name="De Fine Licht H.H."/>
            <person name="Stajich J.E."/>
        </authorList>
    </citation>
    <scope>NUCLEOTIDE SEQUENCE</scope>
    <source>
        <strain evidence="1">Berkeley</strain>
    </source>
</reference>